<keyword evidence="5 8" id="KW-0812">Transmembrane</keyword>
<protein>
    <submittedName>
        <fullName evidence="9">Oleosin 18.2 kDa-like</fullName>
    </submittedName>
</protein>
<evidence type="ECO:0000256" key="3">
    <source>
        <dbReference type="ARBA" id="ARBA00010858"/>
    </source>
</evidence>
<dbReference type="GO" id="GO:0016020">
    <property type="term" value="C:membrane"/>
    <property type="evidence" value="ECO:0007669"/>
    <property type="project" value="UniProtKB-SubCell"/>
</dbReference>
<dbReference type="PANTHER" id="PTHR33203">
    <property type="entry name" value="OLEOSIN"/>
    <property type="match status" value="1"/>
</dbReference>
<keyword evidence="10" id="KW-1185">Reference proteome</keyword>
<accession>A0A2Z7CM87</accession>
<keyword evidence="7 8" id="KW-0472">Membrane</keyword>
<dbReference type="GO" id="GO:0019915">
    <property type="term" value="P:lipid storage"/>
    <property type="evidence" value="ECO:0007669"/>
    <property type="project" value="TreeGrafter"/>
</dbReference>
<proteinExistence type="inferred from homology"/>
<keyword evidence="4" id="KW-0551">Lipid droplet</keyword>
<comment type="subcellular location">
    <subcellularLocation>
        <location evidence="2">Lipid droplet</location>
    </subcellularLocation>
    <subcellularLocation>
        <location evidence="1">Membrane</location>
        <topology evidence="1">Multi-pass membrane protein</topology>
    </subcellularLocation>
</comment>
<evidence type="ECO:0000256" key="7">
    <source>
        <dbReference type="ARBA" id="ARBA00023136"/>
    </source>
</evidence>
<dbReference type="Proteomes" id="UP000250235">
    <property type="component" value="Unassembled WGS sequence"/>
</dbReference>
<evidence type="ECO:0000256" key="2">
    <source>
        <dbReference type="ARBA" id="ARBA00004502"/>
    </source>
</evidence>
<dbReference type="InterPro" id="IPR000136">
    <property type="entry name" value="Oleosin"/>
</dbReference>
<dbReference type="OrthoDB" id="1929188at2759"/>
<evidence type="ECO:0000313" key="9">
    <source>
        <dbReference type="EMBL" id="KZV45714.1"/>
    </source>
</evidence>
<feature type="transmembrane region" description="Helical" evidence="8">
    <location>
        <begin position="107"/>
        <end position="140"/>
    </location>
</feature>
<evidence type="ECO:0000256" key="1">
    <source>
        <dbReference type="ARBA" id="ARBA00004141"/>
    </source>
</evidence>
<keyword evidence="6 8" id="KW-1133">Transmembrane helix</keyword>
<dbReference type="EMBL" id="KQ996029">
    <property type="protein sequence ID" value="KZV45714.1"/>
    <property type="molecule type" value="Genomic_DNA"/>
</dbReference>
<name>A0A2Z7CM87_9LAMI</name>
<evidence type="ECO:0000256" key="4">
    <source>
        <dbReference type="ARBA" id="ARBA00022677"/>
    </source>
</evidence>
<dbReference type="GO" id="GO:0050826">
    <property type="term" value="P:response to freezing"/>
    <property type="evidence" value="ECO:0007669"/>
    <property type="project" value="TreeGrafter"/>
</dbReference>
<evidence type="ECO:0000313" key="10">
    <source>
        <dbReference type="Proteomes" id="UP000250235"/>
    </source>
</evidence>
<dbReference type="PANTHER" id="PTHR33203:SF45">
    <property type="entry name" value="OLEOSIN"/>
    <property type="match status" value="1"/>
</dbReference>
<evidence type="ECO:0000256" key="8">
    <source>
        <dbReference type="SAM" id="Phobius"/>
    </source>
</evidence>
<dbReference type="GO" id="GO:0012511">
    <property type="term" value="C:monolayer-surrounded lipid storage body"/>
    <property type="evidence" value="ECO:0007669"/>
    <property type="project" value="InterPro"/>
</dbReference>
<feature type="transmembrane region" description="Helical" evidence="8">
    <location>
        <begin position="66"/>
        <end position="95"/>
    </location>
</feature>
<gene>
    <name evidence="9" type="ORF">F511_26740</name>
</gene>
<evidence type="ECO:0000256" key="5">
    <source>
        <dbReference type="ARBA" id="ARBA00022692"/>
    </source>
</evidence>
<organism evidence="9 10">
    <name type="scientific">Dorcoceras hygrometricum</name>
    <dbReference type="NCBI Taxonomy" id="472368"/>
    <lineage>
        <taxon>Eukaryota</taxon>
        <taxon>Viridiplantae</taxon>
        <taxon>Streptophyta</taxon>
        <taxon>Embryophyta</taxon>
        <taxon>Tracheophyta</taxon>
        <taxon>Spermatophyta</taxon>
        <taxon>Magnoliopsida</taxon>
        <taxon>eudicotyledons</taxon>
        <taxon>Gunneridae</taxon>
        <taxon>Pentapetalae</taxon>
        <taxon>asterids</taxon>
        <taxon>lamiids</taxon>
        <taxon>Lamiales</taxon>
        <taxon>Gesneriaceae</taxon>
        <taxon>Didymocarpoideae</taxon>
        <taxon>Trichosporeae</taxon>
        <taxon>Loxocarpinae</taxon>
        <taxon>Dorcoceras</taxon>
    </lineage>
</organism>
<reference evidence="9 10" key="1">
    <citation type="journal article" date="2015" name="Proc. Natl. Acad. Sci. U.S.A.">
        <title>The resurrection genome of Boea hygrometrica: A blueprint for survival of dehydration.</title>
        <authorList>
            <person name="Xiao L."/>
            <person name="Yang G."/>
            <person name="Zhang L."/>
            <person name="Yang X."/>
            <person name="Zhao S."/>
            <person name="Ji Z."/>
            <person name="Zhou Q."/>
            <person name="Hu M."/>
            <person name="Wang Y."/>
            <person name="Chen M."/>
            <person name="Xu Y."/>
            <person name="Jin H."/>
            <person name="Xiao X."/>
            <person name="Hu G."/>
            <person name="Bao F."/>
            <person name="Hu Y."/>
            <person name="Wan P."/>
            <person name="Li L."/>
            <person name="Deng X."/>
            <person name="Kuang T."/>
            <person name="Xiang C."/>
            <person name="Zhu J.K."/>
            <person name="Oliver M.J."/>
            <person name="He Y."/>
        </authorList>
    </citation>
    <scope>NUCLEOTIDE SEQUENCE [LARGE SCALE GENOMIC DNA]</scope>
    <source>
        <strain evidence="10">cv. XS01</strain>
    </source>
</reference>
<sequence>MQLFMLETSVIPGSHTSIPEPLQILTFTISPPSEPPSMAEQQQQSQHPTDSITDYFQEKGPSASQVLAVITLFPIGAVLFCLAGITLAATLLGLAVATPLFLLLSPILLPAILTIAFSVVGFLTSGAFGITALSSVTWLINYFRSMRGGLPEHLAPARRRVQ</sequence>
<dbReference type="GO" id="GO:0010344">
    <property type="term" value="P:seed oilbody biogenesis"/>
    <property type="evidence" value="ECO:0007669"/>
    <property type="project" value="TreeGrafter"/>
</dbReference>
<dbReference type="AlphaFoldDB" id="A0A2Z7CM87"/>
<comment type="similarity">
    <text evidence="3">Belongs to the oleosin family.</text>
</comment>
<dbReference type="Pfam" id="PF01277">
    <property type="entry name" value="Oleosin"/>
    <property type="match status" value="1"/>
</dbReference>
<evidence type="ECO:0000256" key="6">
    <source>
        <dbReference type="ARBA" id="ARBA00022989"/>
    </source>
</evidence>